<organism evidence="2 3">
    <name type="scientific">Halorubrum sodomense</name>
    <dbReference type="NCBI Taxonomy" id="35743"/>
    <lineage>
        <taxon>Archaea</taxon>
        <taxon>Methanobacteriati</taxon>
        <taxon>Methanobacteriota</taxon>
        <taxon>Stenosarchaea group</taxon>
        <taxon>Halobacteria</taxon>
        <taxon>Halobacteriales</taxon>
        <taxon>Haloferacaceae</taxon>
        <taxon>Halorubrum</taxon>
    </lineage>
</organism>
<feature type="domain" description="Transcription regulator PadR N-terminal" evidence="1">
    <location>
        <begin position="62"/>
        <end position="100"/>
    </location>
</feature>
<sequence>MHRKMLPMALLDVCEGSCVEGRTRLQKLVFLMEQELDEVSAVSLDSPDYNFIPYDYGPFSKELYDDLDSLEEAGLIEVEEEPMADGKVKYTYQLTEQGQSWVQNQLADSSANKAHSLAEGLAAEYDDMLLSDLIDEVYAEYPEYAKNSVW</sequence>
<proteinExistence type="predicted"/>
<gene>
    <name evidence="2" type="ORF">SAMN04487937_2806</name>
</gene>
<dbReference type="SUPFAM" id="SSF46785">
    <property type="entry name" value="Winged helix' DNA-binding domain"/>
    <property type="match status" value="1"/>
</dbReference>
<dbReference type="InterPro" id="IPR005149">
    <property type="entry name" value="Tscrpt_reg_PadR_N"/>
</dbReference>
<dbReference type="STRING" id="35743.SAMN04487937_2806"/>
<dbReference type="Pfam" id="PF03551">
    <property type="entry name" value="PadR"/>
    <property type="match status" value="1"/>
</dbReference>
<name>A0A1I6HQ64_HALSD</name>
<dbReference type="Gene3D" id="1.10.10.10">
    <property type="entry name" value="Winged helix-like DNA-binding domain superfamily/Winged helix DNA-binding domain"/>
    <property type="match status" value="1"/>
</dbReference>
<dbReference type="Proteomes" id="UP000198932">
    <property type="component" value="Unassembled WGS sequence"/>
</dbReference>
<evidence type="ECO:0000259" key="1">
    <source>
        <dbReference type="Pfam" id="PF03551"/>
    </source>
</evidence>
<protein>
    <submittedName>
        <fullName evidence="2">Transcriptional regulator PadR-like family protein</fullName>
    </submittedName>
</protein>
<dbReference type="AlphaFoldDB" id="A0A1I6HQ64"/>
<reference evidence="3" key="1">
    <citation type="submission" date="2016-10" db="EMBL/GenBank/DDBJ databases">
        <authorList>
            <person name="Varghese N."/>
            <person name="Submissions S."/>
        </authorList>
    </citation>
    <scope>NUCLEOTIDE SEQUENCE [LARGE SCALE GENOMIC DNA]</scope>
    <source>
        <strain evidence="3">RD 26</strain>
    </source>
</reference>
<accession>A0A1I6HQ64</accession>
<dbReference type="InterPro" id="IPR036390">
    <property type="entry name" value="WH_DNA-bd_sf"/>
</dbReference>
<keyword evidence="3" id="KW-1185">Reference proteome</keyword>
<dbReference type="OrthoDB" id="34535at2157"/>
<dbReference type="InterPro" id="IPR036388">
    <property type="entry name" value="WH-like_DNA-bd_sf"/>
</dbReference>
<evidence type="ECO:0000313" key="2">
    <source>
        <dbReference type="EMBL" id="SFR56528.1"/>
    </source>
</evidence>
<dbReference type="EMBL" id="FOYN01000004">
    <property type="protein sequence ID" value="SFR56528.1"/>
    <property type="molecule type" value="Genomic_DNA"/>
</dbReference>
<dbReference type="RefSeq" id="WP_092923613.1">
    <property type="nucleotide sequence ID" value="NZ_FOYN01000004.1"/>
</dbReference>
<evidence type="ECO:0000313" key="3">
    <source>
        <dbReference type="Proteomes" id="UP000198932"/>
    </source>
</evidence>